<sequence>MVFEASRIRTPNAAKVDLEYENFFNKKRTLFKNPEWKLPDISKAFSSGEYNFEDQDDSSIIEMSELLSEVLDKYLSNDFKDMAQNVSLNSSIVKFLKYEFKDIGVTRNWVKGFEILSTFPLIKSGTLNTIHSGDAHGGFINALNHYLHQNFENVNWNWKAFCENPYYEGSTTSKIFNDRFISNTLEHWNFGVDFTGDIETVENIDFFSRKSQEMGNIDLAFTIDCPLVDLEYDYRIRFAGIVASLKALSKGGNAVILLGHNNLFYSRYISLMYFLVLAFEKVHILNPATHPYTLTECFVVAMNFQKSDIIEQYIETMKLKVDLDSWESGPLFPQDIIPKDFLVQINQCANLITNGLISDIKLVLLYYEKPENEISKKRKFILKTIPQKFMKKFKIKEIAKEKYLIQDINLLKAVNRTKESLDLQFCRNQQCNLTAETLSELVEWPYEVEETSILNLNPVELCLEYGKPIDRILKTMFVCPASMFFYAFLIEEECKASLFSSFPKGEVSCVFDDSISIIYEYQQHFGNAEKTFFFSIFEKWIELKPKKVYFKNVLFLTHFSVSFLRILAQFYESIKVNMNGIIVLENRLPQNVDSNLIDDLKTHFEKSFDFIMCLINLKILKEGKFFELILNYNSQLIKHYVIELVQQFVALFDKKSKEWKLISPEECFQGSEYSFQSLQILKEQLNSVKSQLNNYAIEEWHQHTSQRNPGKAVPSWNWRASTLNPYYEGNSLNMITDDRLLLYTLENWIFAKDFTGNIMCTKNIKEINEECLKMGSIDLVTADGSIDCTETPDIQEEVVFNLKYSEICAALNMLSEGGSFVIKVFTLFEACTVSVLYLLNCIFKEVSVFKPATSSCGNSEVYVKMLEKVDETFISTPIFPIEAIPKEGLVKWPYSSSSINFCSLGTAIEIEIVTCKAIDNVLNSKFIGFELLKHIRKEIENNFGKSLFSYFTKDPIEFGADNKKIMFKMKDSFGKSEKDFFQQILLFLRKHKPEKVYLRNFIFLTHFSVSLLRILAAVFEDLWFTDSGDIILDKCKHSEWNVLNSVECEENIFSFLDIKILHKNDFNEALTNFNDQLLFRFIENALITIEKNLSLA</sequence>
<dbReference type="GO" id="GO:0004483">
    <property type="term" value="F:methyltransferase cap1 activity"/>
    <property type="evidence" value="ECO:0007669"/>
    <property type="project" value="UniProtKB-ARBA"/>
</dbReference>
<evidence type="ECO:0000256" key="1">
    <source>
        <dbReference type="ARBA" id="ARBA00012770"/>
    </source>
</evidence>
<protein>
    <recommendedName>
        <fullName evidence="2">Cap-specific mRNA (nucleoside-2'-O-)-methyltransferase 2</fullName>
        <ecNumber evidence="1">2.1.1.296</ecNumber>
    </recommendedName>
</protein>
<evidence type="ECO:0000256" key="2">
    <source>
        <dbReference type="ARBA" id="ARBA00021134"/>
    </source>
</evidence>
<dbReference type="GO" id="GO:0032259">
    <property type="term" value="P:methylation"/>
    <property type="evidence" value="ECO:0007669"/>
    <property type="project" value="UniProtKB-KW"/>
</dbReference>
<reference evidence="10" key="1">
    <citation type="submission" date="2013-02" db="EMBL/GenBank/DDBJ databases">
        <authorList>
            <person name="Hughes D."/>
        </authorList>
    </citation>
    <scope>NUCLEOTIDE SEQUENCE</scope>
    <source>
        <strain>Durham</strain>
        <strain evidence="10">NC isolate 2 -- Noor lab</strain>
    </source>
</reference>
<dbReference type="HOGENOM" id="CLU_283905_0_0_1"/>
<evidence type="ECO:0000256" key="7">
    <source>
        <dbReference type="PROSITE-ProRule" id="PRU00946"/>
    </source>
</evidence>
<dbReference type="GO" id="GO:0006370">
    <property type="term" value="P:7-methylguanosine mRNA capping"/>
    <property type="evidence" value="ECO:0007669"/>
    <property type="project" value="TreeGrafter"/>
</dbReference>
<dbReference type="PROSITE" id="PS51614">
    <property type="entry name" value="SAM_MT_ADRIFT"/>
    <property type="match status" value="1"/>
</dbReference>
<dbReference type="InterPro" id="IPR029063">
    <property type="entry name" value="SAM-dependent_MTases_sf"/>
</dbReference>
<evidence type="ECO:0000256" key="6">
    <source>
        <dbReference type="ARBA" id="ARBA00049477"/>
    </source>
</evidence>
<dbReference type="PANTHER" id="PTHR16121">
    <property type="entry name" value="CAP-SPECIFIC MRNA (NUCLEOSIDE-2'-O-)-METHYLTRANSFERASE 1-RELATED"/>
    <property type="match status" value="1"/>
</dbReference>
<accession>T1GTS7</accession>
<dbReference type="EMBL" id="CAQQ02004348">
    <property type="status" value="NOT_ANNOTATED_CDS"/>
    <property type="molecule type" value="Genomic_DNA"/>
</dbReference>
<dbReference type="InterPro" id="IPR050851">
    <property type="entry name" value="mRNA_Cap_2O-Ribose_MeTrfase"/>
</dbReference>
<feature type="domain" description="Adrift-type SAM-dependent 2'-O-MTase" evidence="8">
    <location>
        <begin position="716"/>
        <end position="870"/>
    </location>
</feature>
<reference evidence="9" key="2">
    <citation type="submission" date="2015-06" db="UniProtKB">
        <authorList>
            <consortium name="EnsemblMetazoa"/>
        </authorList>
    </citation>
    <scope>IDENTIFICATION</scope>
</reference>
<dbReference type="GO" id="GO:0120550">
    <property type="term" value="F:methyltransferase cap2 activity"/>
    <property type="evidence" value="ECO:0007669"/>
    <property type="project" value="UniProtKB-EC"/>
</dbReference>
<name>T1GTS7_MEGSC</name>
<evidence type="ECO:0000256" key="5">
    <source>
        <dbReference type="ARBA" id="ARBA00022691"/>
    </source>
</evidence>
<proteinExistence type="predicted"/>
<dbReference type="Proteomes" id="UP000015102">
    <property type="component" value="Unassembled WGS sequence"/>
</dbReference>
<keyword evidence="3 7" id="KW-0489">Methyltransferase</keyword>
<dbReference type="InterPro" id="IPR025807">
    <property type="entry name" value="Adrift-typ_MeTrfase"/>
</dbReference>
<dbReference type="SUPFAM" id="SSF53335">
    <property type="entry name" value="S-adenosyl-L-methionine-dependent methyltransferases"/>
    <property type="match status" value="1"/>
</dbReference>
<feature type="binding site" evidence="7">
    <location>
        <position position="783"/>
    </location>
    <ligand>
        <name>S-adenosyl-L-methionine</name>
        <dbReference type="ChEBI" id="CHEBI:59789"/>
    </ligand>
</feature>
<dbReference type="EnsemblMetazoa" id="MESCA007118-RA">
    <property type="protein sequence ID" value="MESCA007118-PA"/>
    <property type="gene ID" value="MESCA007118"/>
</dbReference>
<dbReference type="InterPro" id="IPR002877">
    <property type="entry name" value="RNA_MeTrfase_FtsJ_dom"/>
</dbReference>
<keyword evidence="4 7" id="KW-0808">Transferase</keyword>
<dbReference type="EMBL" id="CAQQ02004349">
    <property type="status" value="NOT_ANNOTATED_CDS"/>
    <property type="molecule type" value="Genomic_DNA"/>
</dbReference>
<organism evidence="9 10">
    <name type="scientific">Megaselia scalaris</name>
    <name type="common">Humpbacked fly</name>
    <name type="synonym">Phora scalaris</name>
    <dbReference type="NCBI Taxonomy" id="36166"/>
    <lineage>
        <taxon>Eukaryota</taxon>
        <taxon>Metazoa</taxon>
        <taxon>Ecdysozoa</taxon>
        <taxon>Arthropoda</taxon>
        <taxon>Hexapoda</taxon>
        <taxon>Insecta</taxon>
        <taxon>Pterygota</taxon>
        <taxon>Neoptera</taxon>
        <taxon>Endopterygota</taxon>
        <taxon>Diptera</taxon>
        <taxon>Brachycera</taxon>
        <taxon>Muscomorpha</taxon>
        <taxon>Platypezoidea</taxon>
        <taxon>Phoridae</taxon>
        <taxon>Megaseliini</taxon>
        <taxon>Megaselia</taxon>
    </lineage>
</organism>
<evidence type="ECO:0000256" key="3">
    <source>
        <dbReference type="ARBA" id="ARBA00022603"/>
    </source>
</evidence>
<keyword evidence="5 7" id="KW-0949">S-adenosyl-L-methionine</keyword>
<dbReference type="GO" id="GO:0005737">
    <property type="term" value="C:cytoplasm"/>
    <property type="evidence" value="ECO:0007669"/>
    <property type="project" value="TreeGrafter"/>
</dbReference>
<dbReference type="Pfam" id="PF01728">
    <property type="entry name" value="FtsJ"/>
    <property type="match status" value="1"/>
</dbReference>
<dbReference type="Gene3D" id="3.40.50.12760">
    <property type="match status" value="2"/>
</dbReference>
<feature type="binding site" evidence="7">
    <location>
        <position position="716"/>
    </location>
    <ligand>
        <name>S-adenosyl-L-methionine</name>
        <dbReference type="ChEBI" id="CHEBI:59789"/>
    </ligand>
</feature>
<evidence type="ECO:0000256" key="4">
    <source>
        <dbReference type="ARBA" id="ARBA00022679"/>
    </source>
</evidence>
<feature type="active site" description="Proton acceptor" evidence="7">
    <location>
        <position position="823"/>
    </location>
</feature>
<dbReference type="EC" id="2.1.1.296" evidence="1"/>
<dbReference type="EMBL" id="CAQQ02004347">
    <property type="status" value="NOT_ANNOTATED_CDS"/>
    <property type="molecule type" value="Genomic_DNA"/>
</dbReference>
<keyword evidence="10" id="KW-1185">Reference proteome</keyword>
<comment type="catalytic activity">
    <reaction evidence="6">
        <text>a 5'-end (N(7)-methyl 5'-triphosphoguanosine)-(2'-O-methyl-ribonucleoside)-(ribonucleotide) in mRNA + S-adenosyl-L-methionine = a 5'-end (N(7)-methyl 5'-triphosphoguanosine)-(2'-O-methyl-ribonucleoside)-(2'-O-methyl-ribonucleotide) in mRNA + S-adenosyl-L-homocysteine + H(+)</text>
        <dbReference type="Rhea" id="RHEA:67024"/>
        <dbReference type="Rhea" id="RHEA-COMP:17169"/>
        <dbReference type="Rhea" id="RHEA-COMP:17170"/>
        <dbReference type="ChEBI" id="CHEBI:15378"/>
        <dbReference type="ChEBI" id="CHEBI:57856"/>
        <dbReference type="ChEBI" id="CHEBI:59789"/>
        <dbReference type="ChEBI" id="CHEBI:167612"/>
        <dbReference type="ChEBI" id="CHEBI:167614"/>
        <dbReference type="EC" id="2.1.1.296"/>
    </reaction>
</comment>
<comment type="caution">
    <text evidence="7">Lacks conserved residue(s) required for the propagation of feature annotation.</text>
</comment>
<dbReference type="PANTHER" id="PTHR16121:SF2">
    <property type="entry name" value="CAP-SPECIFIC MRNA (NUCLEOSIDE-2'-O-)-METHYLTRANSFERASE 2"/>
    <property type="match status" value="1"/>
</dbReference>
<dbReference type="AlphaFoldDB" id="T1GTS7"/>
<evidence type="ECO:0000313" key="10">
    <source>
        <dbReference type="Proteomes" id="UP000015102"/>
    </source>
</evidence>
<dbReference type="STRING" id="36166.T1GTS7"/>
<dbReference type="GO" id="GO:0005634">
    <property type="term" value="C:nucleus"/>
    <property type="evidence" value="ECO:0007669"/>
    <property type="project" value="TreeGrafter"/>
</dbReference>
<evidence type="ECO:0000313" key="9">
    <source>
        <dbReference type="EnsemblMetazoa" id="MESCA007118-PA"/>
    </source>
</evidence>
<evidence type="ECO:0000259" key="8">
    <source>
        <dbReference type="PROSITE" id="PS51614"/>
    </source>
</evidence>